<protein>
    <submittedName>
        <fullName evidence="1">Uncharacterized protein</fullName>
    </submittedName>
</protein>
<evidence type="ECO:0000313" key="2">
    <source>
        <dbReference type="Proteomes" id="UP001105220"/>
    </source>
</evidence>
<reference evidence="1" key="2">
    <citation type="submission" date="2020-05" db="UniProtKB">
        <authorList>
            <consortium name="EnsemblMetazoa"/>
        </authorList>
    </citation>
    <scope>IDENTIFICATION</scope>
    <source>
        <strain evidence="1">Ngousso</strain>
    </source>
</reference>
<dbReference type="Proteomes" id="UP001105220">
    <property type="component" value="Unplaced"/>
</dbReference>
<reference key="1">
    <citation type="journal article" date="2019" name="Genes (Basel)">
        <title>A High-Quality De novo Genome Assembly from a Single Mosquito Using PacBio Sequencing.</title>
        <authorList>
            <person name="Kingan S.B."/>
            <person name="Heaton H."/>
            <person name="Cudini J."/>
            <person name="Lambert C.C."/>
            <person name="Baybayan P."/>
            <person name="Galvin B.D."/>
            <person name="Durbin R."/>
            <person name="Korlach J."/>
            <person name="Lawniczak M.K.N."/>
        </authorList>
    </citation>
    <scope>NUCLEOTIDE SEQUENCE [LARGE SCALE GENOMIC DNA]</scope>
    <source>
        <strain>Mali-NIH</strain>
    </source>
</reference>
<accession>A0A6E8W4Y2</accession>
<keyword evidence="2" id="KW-1185">Reference proteome</keyword>
<dbReference type="AlphaFoldDB" id="A0A6E8W4Y2"/>
<dbReference type="VEuPathDB" id="VectorBase:ACON012327"/>
<name>A0A6E8W4Y2_ANOCL</name>
<organism evidence="1 2">
    <name type="scientific">Anopheles coluzzii</name>
    <name type="common">African malaria mosquito</name>
    <dbReference type="NCBI Taxonomy" id="1518534"/>
    <lineage>
        <taxon>Eukaryota</taxon>
        <taxon>Metazoa</taxon>
        <taxon>Ecdysozoa</taxon>
        <taxon>Arthropoda</taxon>
        <taxon>Hexapoda</taxon>
        <taxon>Insecta</taxon>
        <taxon>Pterygota</taxon>
        <taxon>Neoptera</taxon>
        <taxon>Endopterygota</taxon>
        <taxon>Diptera</taxon>
        <taxon>Nematocera</taxon>
        <taxon>Culicoidea</taxon>
        <taxon>Culicidae</taxon>
        <taxon>Anophelinae</taxon>
        <taxon>Anopheles</taxon>
    </lineage>
</organism>
<proteinExistence type="predicted"/>
<sequence length="59" mass="6667">MMATRRRRCCCRRRHIANNGVSVPLASRPGFCSRQHPQTLALVQVSPSNGIRFLLSVLF</sequence>
<evidence type="ECO:0000313" key="1">
    <source>
        <dbReference type="EnsemblMetazoa" id="ACON012327-PA"/>
    </source>
</evidence>
<dbReference type="EnsemblMetazoa" id="ACON012327-RA">
    <property type="protein sequence ID" value="ACON012327-PA"/>
    <property type="gene ID" value="ACON012327"/>
</dbReference>